<dbReference type="InterPro" id="IPR010730">
    <property type="entry name" value="HET"/>
</dbReference>
<dbReference type="PANTHER" id="PTHR33112">
    <property type="entry name" value="DOMAIN PROTEIN, PUTATIVE-RELATED"/>
    <property type="match status" value="1"/>
</dbReference>
<organism evidence="2 3">
    <name type="scientific">Hyaloscypha bicolor E</name>
    <dbReference type="NCBI Taxonomy" id="1095630"/>
    <lineage>
        <taxon>Eukaryota</taxon>
        <taxon>Fungi</taxon>
        <taxon>Dikarya</taxon>
        <taxon>Ascomycota</taxon>
        <taxon>Pezizomycotina</taxon>
        <taxon>Leotiomycetes</taxon>
        <taxon>Helotiales</taxon>
        <taxon>Hyaloscyphaceae</taxon>
        <taxon>Hyaloscypha</taxon>
        <taxon>Hyaloscypha bicolor</taxon>
    </lineage>
</organism>
<dbReference type="RefSeq" id="XP_024729948.1">
    <property type="nucleotide sequence ID" value="XM_024875857.1"/>
</dbReference>
<dbReference type="OrthoDB" id="5362512at2759"/>
<sequence length="526" mass="60208">MIRTACHVPGDTASVLSVLQVQRWLRRCSATHSKYGSIGLDVSLPTRLIDVEFGLRLVETKGMHNRYVSLSHCWGDRDSTTAKRTFKITRENLSSSLENIDFTSLPRTFIDAIIFTRKLGLKYLWIDSLCIIQDDQDDWRHEASLMANIYENAVLTLGATASASGSAKIPKFPVLIRIDARITSKGKRYIVYAQRQLPHLMQYEPLYKRGWIFQERYLSPRFLHFASNELIWECREGMGCECNENKLLETTDSDPVGYFNAFKSYYLEAFTASPYRVQVAWRDVVHAYTELNLSHAKDTLPALSGITKKFIGLRPEDIYLAGLWESSFVYDLLWHAESYGILKKSLRPRLEKWRAPTWSWASIDSAVMTRGTSHNYGNDDEPRMTSCIDVLDVNCIPAGDDITGELSSGYAVLRGSVLAGYFRFKPRSYESHCIAKGGYEMSFFPDYRLDTDDDSRVQDGDCVFCLRIATDSPRRENSLDDFLVLRRKRGMIGTFERIGVMTLAVDGNDFYRMFESRREECAITIV</sequence>
<dbReference type="AlphaFoldDB" id="A0A2J6SQL1"/>
<keyword evidence="3" id="KW-1185">Reference proteome</keyword>
<dbReference type="Pfam" id="PF06985">
    <property type="entry name" value="HET"/>
    <property type="match status" value="1"/>
</dbReference>
<dbReference type="GeneID" id="36583936"/>
<dbReference type="EMBL" id="KZ613895">
    <property type="protein sequence ID" value="PMD53044.1"/>
    <property type="molecule type" value="Genomic_DNA"/>
</dbReference>
<evidence type="ECO:0000259" key="1">
    <source>
        <dbReference type="Pfam" id="PF06985"/>
    </source>
</evidence>
<evidence type="ECO:0000313" key="3">
    <source>
        <dbReference type="Proteomes" id="UP000235371"/>
    </source>
</evidence>
<feature type="domain" description="Heterokaryon incompatibility" evidence="1">
    <location>
        <begin position="67"/>
        <end position="215"/>
    </location>
</feature>
<protein>
    <submittedName>
        <fullName evidence="2">HET-domain-containing protein</fullName>
    </submittedName>
</protein>
<name>A0A2J6SQL1_9HELO</name>
<reference evidence="2 3" key="1">
    <citation type="submission" date="2016-04" db="EMBL/GenBank/DDBJ databases">
        <title>A degradative enzymes factory behind the ericoid mycorrhizal symbiosis.</title>
        <authorList>
            <consortium name="DOE Joint Genome Institute"/>
            <person name="Martino E."/>
            <person name="Morin E."/>
            <person name="Grelet G."/>
            <person name="Kuo A."/>
            <person name="Kohler A."/>
            <person name="Daghino S."/>
            <person name="Barry K."/>
            <person name="Choi C."/>
            <person name="Cichocki N."/>
            <person name="Clum A."/>
            <person name="Copeland A."/>
            <person name="Hainaut M."/>
            <person name="Haridas S."/>
            <person name="Labutti K."/>
            <person name="Lindquist E."/>
            <person name="Lipzen A."/>
            <person name="Khouja H.-R."/>
            <person name="Murat C."/>
            <person name="Ohm R."/>
            <person name="Olson A."/>
            <person name="Spatafora J."/>
            <person name="Veneault-Fourrey C."/>
            <person name="Henrissat B."/>
            <person name="Grigoriev I."/>
            <person name="Martin F."/>
            <person name="Perotto S."/>
        </authorList>
    </citation>
    <scope>NUCLEOTIDE SEQUENCE [LARGE SCALE GENOMIC DNA]</scope>
    <source>
        <strain evidence="2 3">E</strain>
    </source>
</reference>
<evidence type="ECO:0000313" key="2">
    <source>
        <dbReference type="EMBL" id="PMD53044.1"/>
    </source>
</evidence>
<dbReference type="InParanoid" id="A0A2J6SQL1"/>
<accession>A0A2J6SQL1</accession>
<proteinExistence type="predicted"/>
<dbReference type="Proteomes" id="UP000235371">
    <property type="component" value="Unassembled WGS sequence"/>
</dbReference>
<gene>
    <name evidence="2" type="ORF">K444DRAFT_542188</name>
</gene>
<dbReference type="PANTHER" id="PTHR33112:SF9">
    <property type="entry name" value="HETEROKARYON INCOMPATIBILITY DOMAIN-CONTAINING PROTEIN"/>
    <property type="match status" value="1"/>
</dbReference>